<evidence type="ECO:0000256" key="4">
    <source>
        <dbReference type="SAM" id="Phobius"/>
    </source>
</evidence>
<dbReference type="InterPro" id="IPR018060">
    <property type="entry name" value="HTH_AraC"/>
</dbReference>
<dbReference type="EMBL" id="MQUB01000001">
    <property type="protein sequence ID" value="PQB03839.1"/>
    <property type="molecule type" value="Genomic_DNA"/>
</dbReference>
<keyword evidence="4" id="KW-0472">Membrane</keyword>
<dbReference type="Proteomes" id="UP000239800">
    <property type="component" value="Unassembled WGS sequence"/>
</dbReference>
<keyword evidence="1" id="KW-0805">Transcription regulation</keyword>
<dbReference type="InterPro" id="IPR009057">
    <property type="entry name" value="Homeodomain-like_sf"/>
</dbReference>
<name>A0A2S7KMI0_9FLAO</name>
<feature type="transmembrane region" description="Helical" evidence="4">
    <location>
        <begin position="238"/>
        <end position="261"/>
    </location>
</feature>
<dbReference type="PANTHER" id="PTHR43280:SF29">
    <property type="entry name" value="ARAC-FAMILY TRANSCRIPTIONAL REGULATOR"/>
    <property type="match status" value="1"/>
</dbReference>
<evidence type="ECO:0000313" key="6">
    <source>
        <dbReference type="EMBL" id="PQB03839.1"/>
    </source>
</evidence>
<sequence>MLISISTESACAYSHAYFQDGEVEQSGQLVAMERTQSSEQMKAEMVKKQAISLAEEGDAGEAVAKIKDYLYLTADLSVINDHLFQNISDTPAYIDLKEEFLFENNTIAWLYVYAGLIGLFVSFFLLFRKHRDRTSMILIGLFVLFNSFFLLHLSLYKLHAEYHIPHMLYFSTTFSFLYGPLLYLYFRRITERYTFRWIDLLHLLPSLILLIYIAPFYMMSGIEKFGLMMGRDSRLLPGGHTIVLIKTVSLVIYGLLIVQLYRRHTLNSSKKPDRQQLLWQRNIMGMFIAYTISYMIYGSILTGVMPVRELFEAQTLVMTAMVFYIAYLSYAQPEIFSGSLQIISPVDLFKYRKSRLTPSFSYELRDELLRLLDREKIFKQNDLSLDMLAERLGTNRHNASQVINEHFDMNFFELINSYRIKEAIEIFRNDRKKNLSIIEVAYEVGFNNKVTFNKSFKKHLSQTPSQFITSLEG</sequence>
<evidence type="ECO:0000256" key="3">
    <source>
        <dbReference type="ARBA" id="ARBA00023163"/>
    </source>
</evidence>
<feature type="domain" description="HTH araC/xylS-type" evidence="5">
    <location>
        <begin position="366"/>
        <end position="470"/>
    </location>
</feature>
<comment type="caution">
    <text evidence="6">The sequence shown here is derived from an EMBL/GenBank/DDBJ whole genome shotgun (WGS) entry which is preliminary data.</text>
</comment>
<feature type="transmembrane region" description="Helical" evidence="4">
    <location>
        <begin position="198"/>
        <end position="218"/>
    </location>
</feature>
<feature type="transmembrane region" description="Helical" evidence="4">
    <location>
        <begin position="282"/>
        <end position="305"/>
    </location>
</feature>
<gene>
    <name evidence="6" type="ORF">BST85_02170</name>
</gene>
<keyword evidence="7" id="KW-1185">Reference proteome</keyword>
<reference evidence="6 7" key="1">
    <citation type="submission" date="2016-11" db="EMBL/GenBank/DDBJ databases">
        <title>Trade-off between light-utilization and light-protection in marine flavobacteria.</title>
        <authorList>
            <person name="Kumagai Y."/>
        </authorList>
    </citation>
    <scope>NUCLEOTIDE SEQUENCE [LARGE SCALE GENOMIC DNA]</scope>
    <source>
        <strain evidence="6 7">NBRC 107741</strain>
    </source>
</reference>
<dbReference type="GO" id="GO:0003700">
    <property type="term" value="F:DNA-binding transcription factor activity"/>
    <property type="evidence" value="ECO:0007669"/>
    <property type="project" value="InterPro"/>
</dbReference>
<feature type="transmembrane region" description="Helical" evidence="4">
    <location>
        <begin position="311"/>
        <end position="330"/>
    </location>
</feature>
<dbReference type="Pfam" id="PF12833">
    <property type="entry name" value="HTH_18"/>
    <property type="match status" value="1"/>
</dbReference>
<dbReference type="PROSITE" id="PS01124">
    <property type="entry name" value="HTH_ARAC_FAMILY_2"/>
    <property type="match status" value="1"/>
</dbReference>
<evidence type="ECO:0000256" key="1">
    <source>
        <dbReference type="ARBA" id="ARBA00023015"/>
    </source>
</evidence>
<organism evidence="6 7">
    <name type="scientific">Aureitalea marina</name>
    <dbReference type="NCBI Taxonomy" id="930804"/>
    <lineage>
        <taxon>Bacteria</taxon>
        <taxon>Pseudomonadati</taxon>
        <taxon>Bacteroidota</taxon>
        <taxon>Flavobacteriia</taxon>
        <taxon>Flavobacteriales</taxon>
        <taxon>Flavobacteriaceae</taxon>
        <taxon>Aureitalea</taxon>
    </lineage>
</organism>
<keyword evidence="2" id="KW-0238">DNA-binding</keyword>
<dbReference type="SMART" id="SM00342">
    <property type="entry name" value="HTH_ARAC"/>
    <property type="match status" value="1"/>
</dbReference>
<keyword evidence="4" id="KW-1133">Transmembrane helix</keyword>
<proteinExistence type="predicted"/>
<evidence type="ECO:0000313" key="7">
    <source>
        <dbReference type="Proteomes" id="UP000239800"/>
    </source>
</evidence>
<evidence type="ECO:0000256" key="2">
    <source>
        <dbReference type="ARBA" id="ARBA00023125"/>
    </source>
</evidence>
<dbReference type="AlphaFoldDB" id="A0A2S7KMI0"/>
<dbReference type="Gene3D" id="1.10.10.60">
    <property type="entry name" value="Homeodomain-like"/>
    <property type="match status" value="2"/>
</dbReference>
<accession>A0A2S7KMI0</accession>
<feature type="transmembrane region" description="Helical" evidence="4">
    <location>
        <begin position="134"/>
        <end position="155"/>
    </location>
</feature>
<protein>
    <recommendedName>
        <fullName evidence="5">HTH araC/xylS-type domain-containing protein</fullName>
    </recommendedName>
</protein>
<keyword evidence="4" id="KW-0812">Transmembrane</keyword>
<evidence type="ECO:0000259" key="5">
    <source>
        <dbReference type="PROSITE" id="PS01124"/>
    </source>
</evidence>
<dbReference type="PANTHER" id="PTHR43280">
    <property type="entry name" value="ARAC-FAMILY TRANSCRIPTIONAL REGULATOR"/>
    <property type="match status" value="1"/>
</dbReference>
<dbReference type="GO" id="GO:0043565">
    <property type="term" value="F:sequence-specific DNA binding"/>
    <property type="evidence" value="ECO:0007669"/>
    <property type="project" value="InterPro"/>
</dbReference>
<keyword evidence="3" id="KW-0804">Transcription</keyword>
<feature type="transmembrane region" description="Helical" evidence="4">
    <location>
        <begin position="167"/>
        <end position="186"/>
    </location>
</feature>
<dbReference type="SUPFAM" id="SSF46689">
    <property type="entry name" value="Homeodomain-like"/>
    <property type="match status" value="1"/>
</dbReference>
<feature type="transmembrane region" description="Helical" evidence="4">
    <location>
        <begin position="107"/>
        <end position="127"/>
    </location>
</feature>